<dbReference type="SUPFAM" id="SSF51182">
    <property type="entry name" value="RmlC-like cupins"/>
    <property type="match status" value="1"/>
</dbReference>
<gene>
    <name evidence="12" type="ORF">D3870_03000</name>
</gene>
<dbReference type="EMBL" id="QYUN01000002">
    <property type="protein sequence ID" value="RJG05122.1"/>
    <property type="molecule type" value="Genomic_DNA"/>
</dbReference>
<dbReference type="InterPro" id="IPR014710">
    <property type="entry name" value="RmlC-like_jellyroll"/>
</dbReference>
<dbReference type="Gene3D" id="2.60.120.10">
    <property type="entry name" value="Jelly Rolls"/>
    <property type="match status" value="1"/>
</dbReference>
<dbReference type="Pfam" id="PF00483">
    <property type="entry name" value="NTP_transferase"/>
    <property type="match status" value="1"/>
</dbReference>
<dbReference type="InterPro" id="IPR001538">
    <property type="entry name" value="Man6P_isomerase-2_C"/>
</dbReference>
<evidence type="ECO:0000259" key="11">
    <source>
        <dbReference type="Pfam" id="PF22640"/>
    </source>
</evidence>
<dbReference type="GO" id="GO:0009298">
    <property type="term" value="P:GDP-mannose biosynthetic process"/>
    <property type="evidence" value="ECO:0007669"/>
    <property type="project" value="TreeGrafter"/>
</dbReference>
<dbReference type="GO" id="GO:0000271">
    <property type="term" value="P:polysaccharide biosynthetic process"/>
    <property type="evidence" value="ECO:0007669"/>
    <property type="project" value="InterPro"/>
</dbReference>
<evidence type="ECO:0000313" key="13">
    <source>
        <dbReference type="Proteomes" id="UP000285190"/>
    </source>
</evidence>
<accession>A0A418WY42</accession>
<dbReference type="InterPro" id="IPR054566">
    <property type="entry name" value="ManC/GMP-like_b-helix"/>
</dbReference>
<protein>
    <recommendedName>
        <fullName evidence="2">mannose-1-phosphate guanylyltransferase</fullName>
        <ecNumber evidence="2">2.7.7.13</ecNumber>
    </recommendedName>
</protein>
<dbReference type="InterPro" id="IPR049577">
    <property type="entry name" value="GMPP_N"/>
</dbReference>
<dbReference type="Pfam" id="PF22640">
    <property type="entry name" value="ManC_GMP_beta-helix"/>
    <property type="match status" value="1"/>
</dbReference>
<dbReference type="FunFam" id="2.60.120.10:FF:000032">
    <property type="entry name" value="Mannose-1-phosphate guanylyltransferase/mannose-6-phosphate isomerase"/>
    <property type="match status" value="1"/>
</dbReference>
<dbReference type="EC" id="2.7.7.13" evidence="2"/>
<comment type="catalytic activity">
    <reaction evidence="7">
        <text>alpha-D-mannose 1-phosphate + GTP + H(+) = GDP-alpha-D-mannose + diphosphate</text>
        <dbReference type="Rhea" id="RHEA:15229"/>
        <dbReference type="ChEBI" id="CHEBI:15378"/>
        <dbReference type="ChEBI" id="CHEBI:33019"/>
        <dbReference type="ChEBI" id="CHEBI:37565"/>
        <dbReference type="ChEBI" id="CHEBI:57527"/>
        <dbReference type="ChEBI" id="CHEBI:58409"/>
        <dbReference type="EC" id="2.7.7.13"/>
    </reaction>
</comment>
<keyword evidence="13" id="KW-1185">Reference proteome</keyword>
<reference evidence="12 13" key="1">
    <citation type="submission" date="2018-09" db="EMBL/GenBank/DDBJ databases">
        <authorList>
            <person name="Zhu H."/>
        </authorList>
    </citation>
    <scope>NUCLEOTIDE SEQUENCE [LARGE SCALE GENOMIC DNA]</scope>
    <source>
        <strain evidence="12 13">K2R10-39</strain>
    </source>
</reference>
<keyword evidence="4 12" id="KW-0548">Nucleotidyltransferase</keyword>
<comment type="caution">
    <text evidence="12">The sequence shown here is derived from an EMBL/GenBank/DDBJ whole genome shotgun (WGS) entry which is preliminary data.</text>
</comment>
<dbReference type="SUPFAM" id="SSF53448">
    <property type="entry name" value="Nucleotide-diphospho-sugar transferases"/>
    <property type="match status" value="1"/>
</dbReference>
<dbReference type="NCBIfam" id="TIGR01479">
    <property type="entry name" value="GMP_PMI"/>
    <property type="match status" value="1"/>
</dbReference>
<evidence type="ECO:0000259" key="9">
    <source>
        <dbReference type="Pfam" id="PF00483"/>
    </source>
</evidence>
<comment type="similarity">
    <text evidence="1 8">Belongs to the mannose-6-phosphate isomerase type 2 family.</text>
</comment>
<evidence type="ECO:0000256" key="4">
    <source>
        <dbReference type="ARBA" id="ARBA00022695"/>
    </source>
</evidence>
<proteinExistence type="inferred from homology"/>
<evidence type="ECO:0000256" key="3">
    <source>
        <dbReference type="ARBA" id="ARBA00022679"/>
    </source>
</evidence>
<dbReference type="PANTHER" id="PTHR46390:SF1">
    <property type="entry name" value="MANNOSE-1-PHOSPHATE GUANYLYLTRANSFERASE"/>
    <property type="match status" value="1"/>
</dbReference>
<dbReference type="OrthoDB" id="9806359at2"/>
<dbReference type="CDD" id="cd02213">
    <property type="entry name" value="cupin_PMI_typeII_C"/>
    <property type="match status" value="1"/>
</dbReference>
<evidence type="ECO:0000256" key="6">
    <source>
        <dbReference type="ARBA" id="ARBA00023134"/>
    </source>
</evidence>
<evidence type="ECO:0000256" key="5">
    <source>
        <dbReference type="ARBA" id="ARBA00022741"/>
    </source>
</evidence>
<feature type="domain" description="Mannose-6-phosphate isomerase type II C-terminal" evidence="10">
    <location>
        <begin position="352"/>
        <end position="466"/>
    </location>
</feature>
<dbReference type="InterPro" id="IPR011051">
    <property type="entry name" value="RmlC_Cupin_sf"/>
</dbReference>
<feature type="domain" description="MannoseP isomerase/GMP-like beta-helix" evidence="11">
    <location>
        <begin position="295"/>
        <end position="348"/>
    </location>
</feature>
<dbReference type="GO" id="GO:0016853">
    <property type="term" value="F:isomerase activity"/>
    <property type="evidence" value="ECO:0007669"/>
    <property type="project" value="UniProtKB-KW"/>
</dbReference>
<dbReference type="Pfam" id="PF01050">
    <property type="entry name" value="MannoseP_isomer"/>
    <property type="match status" value="1"/>
</dbReference>
<dbReference type="GO" id="GO:0004475">
    <property type="term" value="F:mannose-1-phosphate guanylyltransferase (GTP) activity"/>
    <property type="evidence" value="ECO:0007669"/>
    <property type="project" value="UniProtKB-EC"/>
</dbReference>
<evidence type="ECO:0000256" key="8">
    <source>
        <dbReference type="RuleBase" id="RU004190"/>
    </source>
</evidence>
<dbReference type="CDD" id="cd02509">
    <property type="entry name" value="GDP-M1P_Guanylyltransferase"/>
    <property type="match status" value="1"/>
</dbReference>
<dbReference type="InterPro" id="IPR005835">
    <property type="entry name" value="NTP_transferase_dom"/>
</dbReference>
<feature type="domain" description="Nucleotidyl transferase" evidence="9">
    <location>
        <begin position="4"/>
        <end position="279"/>
    </location>
</feature>
<keyword evidence="3 12" id="KW-0808">Transferase</keyword>
<dbReference type="Gene3D" id="3.90.550.10">
    <property type="entry name" value="Spore Coat Polysaccharide Biosynthesis Protein SpsA, Chain A"/>
    <property type="match status" value="1"/>
</dbReference>
<name>A0A418WY42_9BURK</name>
<sequence>MLLPIILSGGAGTRLWPVSREAHPKPFMRIGGGKSLFAQTYERAMAIADQCAPLIVTNREYYFRSRDELAAQAVKPHYLLEPTGRNTAPAITVAALWAARQDDDACLLAMPADHLITDTEAFLKAAQHAELLARDGFIGLFGIRPTTPETGFGYIEMGDNVSQQAHAVRRFVEKPDAATAAAYLAQGNYVWNSGIFCFKASVIVAALAACNPALLEAARAVLDATRAEGDKTELGAAFSQLESISIDYAVMEKAQNIAVVPAEFGWSDMGAWDAVSDMIPADDHGNTSNTSSNGQPIFIDSRNTYVDSRDRLVAAIGLDNLLVIDTPDALLVADKSRSQEVRQVVSQLKASGHEAHKIHRTALRPWGTYTVLGEGPGFKIKRVLVKPGQALSLQMHHHRSEHWVIVSGTANITVDDSTVLMSQNQSTYIPIGAKHRLANPGITDLVLIEVQCGSYLGEDDIVRFSDAYGRV</sequence>
<keyword evidence="5" id="KW-0547">Nucleotide-binding</keyword>
<dbReference type="Proteomes" id="UP000285190">
    <property type="component" value="Unassembled WGS sequence"/>
</dbReference>
<organism evidence="12 13">
    <name type="scientific">Noviherbaspirillum cavernae</name>
    <dbReference type="NCBI Taxonomy" id="2320862"/>
    <lineage>
        <taxon>Bacteria</taxon>
        <taxon>Pseudomonadati</taxon>
        <taxon>Pseudomonadota</taxon>
        <taxon>Betaproteobacteria</taxon>
        <taxon>Burkholderiales</taxon>
        <taxon>Oxalobacteraceae</taxon>
        <taxon>Noviherbaspirillum</taxon>
    </lineage>
</organism>
<dbReference type="InterPro" id="IPR051161">
    <property type="entry name" value="Mannose-6P_isomerase_type2"/>
</dbReference>
<evidence type="ECO:0000256" key="2">
    <source>
        <dbReference type="ARBA" id="ARBA00012387"/>
    </source>
</evidence>
<dbReference type="AlphaFoldDB" id="A0A418WY42"/>
<dbReference type="InterPro" id="IPR029044">
    <property type="entry name" value="Nucleotide-diphossugar_trans"/>
</dbReference>
<evidence type="ECO:0000259" key="10">
    <source>
        <dbReference type="Pfam" id="PF01050"/>
    </source>
</evidence>
<evidence type="ECO:0000256" key="7">
    <source>
        <dbReference type="ARBA" id="ARBA00047343"/>
    </source>
</evidence>
<keyword evidence="6" id="KW-0342">GTP-binding</keyword>
<evidence type="ECO:0000256" key="1">
    <source>
        <dbReference type="ARBA" id="ARBA00006115"/>
    </source>
</evidence>
<dbReference type="RefSeq" id="WP_119736556.1">
    <property type="nucleotide sequence ID" value="NZ_QYUN01000002.1"/>
</dbReference>
<evidence type="ECO:0000313" key="12">
    <source>
        <dbReference type="EMBL" id="RJG05122.1"/>
    </source>
</evidence>
<keyword evidence="12" id="KW-0413">Isomerase</keyword>
<dbReference type="GO" id="GO:0005525">
    <property type="term" value="F:GTP binding"/>
    <property type="evidence" value="ECO:0007669"/>
    <property type="project" value="UniProtKB-KW"/>
</dbReference>
<dbReference type="InterPro" id="IPR006375">
    <property type="entry name" value="Man1P_GuaTrfase/Man6P_Isoase"/>
</dbReference>
<dbReference type="FunFam" id="3.90.550.10:FF:000046">
    <property type="entry name" value="Mannose-1-phosphate guanylyltransferase (GDP)"/>
    <property type="match status" value="1"/>
</dbReference>
<dbReference type="PANTHER" id="PTHR46390">
    <property type="entry name" value="MANNOSE-1-PHOSPHATE GUANYLYLTRANSFERASE"/>
    <property type="match status" value="1"/>
</dbReference>